<sequence>MLILHRENTSTLCTELRSQRPCNEQIVVSYTVLNNG</sequence>
<evidence type="ECO:0000313" key="1">
    <source>
        <dbReference type="EMBL" id="JAD18534.1"/>
    </source>
</evidence>
<organism evidence="1">
    <name type="scientific">Arundo donax</name>
    <name type="common">Giant reed</name>
    <name type="synonym">Donax arundinaceus</name>
    <dbReference type="NCBI Taxonomy" id="35708"/>
    <lineage>
        <taxon>Eukaryota</taxon>
        <taxon>Viridiplantae</taxon>
        <taxon>Streptophyta</taxon>
        <taxon>Embryophyta</taxon>
        <taxon>Tracheophyta</taxon>
        <taxon>Spermatophyta</taxon>
        <taxon>Magnoliopsida</taxon>
        <taxon>Liliopsida</taxon>
        <taxon>Poales</taxon>
        <taxon>Poaceae</taxon>
        <taxon>PACMAD clade</taxon>
        <taxon>Arundinoideae</taxon>
        <taxon>Arundineae</taxon>
        <taxon>Arundo</taxon>
    </lineage>
</organism>
<reference evidence="1" key="2">
    <citation type="journal article" date="2015" name="Data Brief">
        <title>Shoot transcriptome of the giant reed, Arundo donax.</title>
        <authorList>
            <person name="Barrero R.A."/>
            <person name="Guerrero F.D."/>
            <person name="Moolhuijzen P."/>
            <person name="Goolsby J.A."/>
            <person name="Tidwell J."/>
            <person name="Bellgard S.E."/>
            <person name="Bellgard M.I."/>
        </authorList>
    </citation>
    <scope>NUCLEOTIDE SEQUENCE</scope>
    <source>
        <tissue evidence="1">Shoot tissue taken approximately 20 cm above the soil surface</tissue>
    </source>
</reference>
<name>A0A0A8XX16_ARUDO</name>
<dbReference type="AlphaFoldDB" id="A0A0A8XX16"/>
<protein>
    <submittedName>
        <fullName evidence="1">Uncharacterized protein</fullName>
    </submittedName>
</protein>
<accession>A0A0A8XX16</accession>
<proteinExistence type="predicted"/>
<dbReference type="EMBL" id="GBRH01279361">
    <property type="protein sequence ID" value="JAD18534.1"/>
    <property type="molecule type" value="Transcribed_RNA"/>
</dbReference>
<reference evidence="1" key="1">
    <citation type="submission" date="2014-09" db="EMBL/GenBank/DDBJ databases">
        <authorList>
            <person name="Magalhaes I.L.F."/>
            <person name="Oliveira U."/>
            <person name="Santos F.R."/>
            <person name="Vidigal T.H.D.A."/>
            <person name="Brescovit A.D."/>
            <person name="Santos A.J."/>
        </authorList>
    </citation>
    <scope>NUCLEOTIDE SEQUENCE</scope>
    <source>
        <tissue evidence="1">Shoot tissue taken approximately 20 cm above the soil surface</tissue>
    </source>
</reference>